<protein>
    <submittedName>
        <fullName evidence="1">Uncharacterized protein</fullName>
    </submittedName>
</protein>
<sequence length="240" mass="26277">MSSSISLPPISAIHTTNGGHAAPHDLIHNVHPPTRTLPPPGALSYYPTQAIPQPPGYVIPGRPVYADVGTHYGMSMHRMPLPSDPPPNILVAVSRHTPKTKEVKRRTKTGCMTCRKRRIKCGEERPECRNCIKSKRQCAGYDPVFQAQSSHSIQPAPTSGSSTSSHAHSHSQPPRPYNADPISPTASSHNASGATSSPRDHTEFPYHHRASDPLLPNINQGYKMENHHSSSHMNPRCKRV</sequence>
<organism evidence="1 2">
    <name type="scientific">Neophaeococcomyces mojaviensis</name>
    <dbReference type="NCBI Taxonomy" id="3383035"/>
    <lineage>
        <taxon>Eukaryota</taxon>
        <taxon>Fungi</taxon>
        <taxon>Dikarya</taxon>
        <taxon>Ascomycota</taxon>
        <taxon>Pezizomycotina</taxon>
        <taxon>Eurotiomycetes</taxon>
        <taxon>Chaetothyriomycetidae</taxon>
        <taxon>Chaetothyriales</taxon>
        <taxon>Chaetothyriales incertae sedis</taxon>
        <taxon>Neophaeococcomyces</taxon>
    </lineage>
</organism>
<dbReference type="EMBL" id="JAPDRQ010000004">
    <property type="protein sequence ID" value="KAJ9664222.1"/>
    <property type="molecule type" value="Genomic_DNA"/>
</dbReference>
<proteinExistence type="predicted"/>
<reference evidence="1" key="1">
    <citation type="submission" date="2022-10" db="EMBL/GenBank/DDBJ databases">
        <title>Culturing micro-colonial fungi from biological soil crusts in the Mojave desert and describing Neophaeococcomyces mojavensis, and introducing the new genera and species Taxawa tesnikishii.</title>
        <authorList>
            <person name="Kurbessoian T."/>
            <person name="Stajich J.E."/>
        </authorList>
    </citation>
    <scope>NUCLEOTIDE SEQUENCE</scope>
    <source>
        <strain evidence="1">JES_112</strain>
    </source>
</reference>
<name>A0ACC3AK07_9EURO</name>
<keyword evidence="2" id="KW-1185">Reference proteome</keyword>
<comment type="caution">
    <text evidence="1">The sequence shown here is derived from an EMBL/GenBank/DDBJ whole genome shotgun (WGS) entry which is preliminary data.</text>
</comment>
<evidence type="ECO:0000313" key="1">
    <source>
        <dbReference type="EMBL" id="KAJ9664222.1"/>
    </source>
</evidence>
<gene>
    <name evidence="1" type="ORF">H2198_000440</name>
</gene>
<dbReference type="Proteomes" id="UP001172386">
    <property type="component" value="Unassembled WGS sequence"/>
</dbReference>
<evidence type="ECO:0000313" key="2">
    <source>
        <dbReference type="Proteomes" id="UP001172386"/>
    </source>
</evidence>
<accession>A0ACC3AK07</accession>